<evidence type="ECO:0000259" key="1">
    <source>
        <dbReference type="PROSITE" id="PS50127"/>
    </source>
</evidence>
<name>A0A067TID5_GALM3</name>
<dbReference type="SUPFAM" id="SSF54495">
    <property type="entry name" value="UBC-like"/>
    <property type="match status" value="1"/>
</dbReference>
<dbReference type="STRING" id="685588.A0A067TID5"/>
<dbReference type="AlphaFoldDB" id="A0A067TID5"/>
<dbReference type="EMBL" id="KL142369">
    <property type="protein sequence ID" value="KDR82940.1"/>
    <property type="molecule type" value="Genomic_DNA"/>
</dbReference>
<dbReference type="SMART" id="SM00212">
    <property type="entry name" value="UBCc"/>
    <property type="match status" value="1"/>
</dbReference>
<dbReference type="Pfam" id="PF00179">
    <property type="entry name" value="UQ_con"/>
    <property type="match status" value="1"/>
</dbReference>
<dbReference type="InterPro" id="IPR016135">
    <property type="entry name" value="UBQ-conjugating_enzyme/RWD"/>
</dbReference>
<proteinExistence type="predicted"/>
<reference evidence="3" key="1">
    <citation type="journal article" date="2014" name="Proc. Natl. Acad. Sci. U.S.A.">
        <title>Extensive sampling of basidiomycete genomes demonstrates inadequacy of the white-rot/brown-rot paradigm for wood decay fungi.</title>
        <authorList>
            <person name="Riley R."/>
            <person name="Salamov A.A."/>
            <person name="Brown D.W."/>
            <person name="Nagy L.G."/>
            <person name="Floudas D."/>
            <person name="Held B.W."/>
            <person name="Levasseur A."/>
            <person name="Lombard V."/>
            <person name="Morin E."/>
            <person name="Otillar R."/>
            <person name="Lindquist E.A."/>
            <person name="Sun H."/>
            <person name="LaButti K.M."/>
            <person name="Schmutz J."/>
            <person name="Jabbour D."/>
            <person name="Luo H."/>
            <person name="Baker S.E."/>
            <person name="Pisabarro A.G."/>
            <person name="Walton J.D."/>
            <person name="Blanchette R.A."/>
            <person name="Henrissat B."/>
            <person name="Martin F."/>
            <person name="Cullen D."/>
            <person name="Hibbett D.S."/>
            <person name="Grigoriev I.V."/>
        </authorList>
    </citation>
    <scope>NUCLEOTIDE SEQUENCE [LARGE SCALE GENOMIC DNA]</scope>
    <source>
        <strain evidence="3">CBS 339.88</strain>
    </source>
</reference>
<dbReference type="Proteomes" id="UP000027222">
    <property type="component" value="Unassembled WGS sequence"/>
</dbReference>
<feature type="domain" description="UBC core" evidence="1">
    <location>
        <begin position="8"/>
        <end position="164"/>
    </location>
</feature>
<dbReference type="InterPro" id="IPR000608">
    <property type="entry name" value="UBC"/>
</dbReference>
<accession>A0A067TID5</accession>
<evidence type="ECO:0000313" key="3">
    <source>
        <dbReference type="Proteomes" id="UP000027222"/>
    </source>
</evidence>
<dbReference type="OrthoDB" id="109543at2759"/>
<dbReference type="PROSITE" id="PS50127">
    <property type="entry name" value="UBC_2"/>
    <property type="match status" value="1"/>
</dbReference>
<dbReference type="HOGENOM" id="CLU_016315_1_0_1"/>
<sequence length="711" mass="81030">MSAQASRRLLSRLYQDLAELQDNPYPGVAVFTDDANFRKLCLVLTPPSGPWCGLALHFDVELPGDWPLYPPKVRSSVYDIDHPNLFGSYICCDLLKPVGSGGANYTGGYSPALTLRGLFLQFLTFFSSTQVEQDYGGIVQIGDYKTTYYLLEDQAKKHLYPCHESQCPCNFRPYQQLLDNFWKAEPSEEVVINPWDPLAGARPAVSAKRLPGQHQLVRKIEWLNPRWTYTFQAISTWTCTNCSYGTSDLPHHQPTEARSTVTSDQTIPAILLAPPAQCKISTLNDDTLADLASYLPSESVISFSLAYPRFHQLASHLHVLLRRELNCFFLRTPLNESILGIGISLDTGARTLASDFDWLSMEAFDTFKIRTSIQKRSFDFFLPLAFSRPHFNRVQPEVRKRLTAIDTALWNAEAVISRKAKRPSNRRACPPSKPYQAVDVLYRMMNNIVVSLMKSCDDTMQPKGQRGAQTLLHASEKAVISYCHLFHLLIRLCGSTPAILNDATWKVRDFIAKPQTRRKDQTPDMGELIVLIMLILVLPPIDNQPPLEWEGICGKFLEEAITRNARWVLAEAPELEVMEAGANDYRLTRTFYHSKTSLRLIMFQVSFLRMFLSTYSSNLSRLDDNYGFAEKELPERMVVEIKEIYAVDTWPKFFHRVQFAKGSKFTKATFTDMLRKTVQESAARGYHPRCRNMAQLKWNRTELEKTANARA</sequence>
<keyword evidence="3" id="KW-1185">Reference proteome</keyword>
<protein>
    <recommendedName>
        <fullName evidence="1">UBC core domain-containing protein</fullName>
    </recommendedName>
</protein>
<dbReference type="Gene3D" id="3.10.110.10">
    <property type="entry name" value="Ubiquitin Conjugating Enzyme"/>
    <property type="match status" value="1"/>
</dbReference>
<organism evidence="2 3">
    <name type="scientific">Galerina marginata (strain CBS 339.88)</name>
    <dbReference type="NCBI Taxonomy" id="685588"/>
    <lineage>
        <taxon>Eukaryota</taxon>
        <taxon>Fungi</taxon>
        <taxon>Dikarya</taxon>
        <taxon>Basidiomycota</taxon>
        <taxon>Agaricomycotina</taxon>
        <taxon>Agaricomycetes</taxon>
        <taxon>Agaricomycetidae</taxon>
        <taxon>Agaricales</taxon>
        <taxon>Agaricineae</taxon>
        <taxon>Strophariaceae</taxon>
        <taxon>Galerina</taxon>
    </lineage>
</organism>
<evidence type="ECO:0000313" key="2">
    <source>
        <dbReference type="EMBL" id="KDR82940.1"/>
    </source>
</evidence>
<gene>
    <name evidence="2" type="ORF">GALMADRAFT_238628</name>
</gene>